<keyword evidence="4" id="KW-1185">Reference proteome</keyword>
<comment type="caution">
    <text evidence="3">The sequence shown here is derived from an EMBL/GenBank/DDBJ whole genome shotgun (WGS) entry which is preliminary data.</text>
</comment>
<dbReference type="InterPro" id="IPR019665">
    <property type="entry name" value="OxRdtase/DH_put_Rossmann_dom"/>
</dbReference>
<feature type="domain" description="DUF2520" evidence="2">
    <location>
        <begin position="143"/>
        <end position="226"/>
    </location>
</feature>
<dbReference type="GeneID" id="94443356"/>
<dbReference type="Proteomes" id="UP000033572">
    <property type="component" value="Unassembled WGS sequence"/>
</dbReference>
<sequence>MTDPSRRDGRLGVGIIGAGRVGPVIGAALAGAGHAITGITSGSDDDRASAVLPDVPILDPLEVVRRSELVVIAVPHDQLPDLIAGIAEVGGWQLGQLVLHTDPAYGVGVLRPAAQSGAIPLAVHPAITFTGSTIDLRQLQASYAAVTAPAGVLPIAQALAVEMGCEPIVIDEADRPAYADVIQTVTEFSRSIIAQATGSLGEIGVENPGGYLSALVQSTVERALRDASSPEPLL</sequence>
<dbReference type="PANTHER" id="PTHR40459:SF1">
    <property type="entry name" value="CONSERVED HYPOTHETICAL ALANINE AND LEUCINE RICH PROTEIN"/>
    <property type="match status" value="1"/>
</dbReference>
<proteinExistence type="predicted"/>
<dbReference type="EMBL" id="JYIU01000045">
    <property type="protein sequence ID" value="KJL19239.1"/>
    <property type="molecule type" value="Genomic_DNA"/>
</dbReference>
<dbReference type="RefSeq" id="WP_052677787.1">
    <property type="nucleotide sequence ID" value="NZ_CP031425.1"/>
</dbReference>
<name>A0A0F0KFP3_9MICO</name>
<protein>
    <submittedName>
        <fullName evidence="3">Rossmann-like domain protein</fullName>
    </submittedName>
</protein>
<dbReference type="InterPro" id="IPR036291">
    <property type="entry name" value="NAD(P)-bd_dom_sf"/>
</dbReference>
<dbReference type="Pfam" id="PF10727">
    <property type="entry name" value="Rossmann-like"/>
    <property type="match status" value="1"/>
</dbReference>
<evidence type="ECO:0000313" key="4">
    <source>
        <dbReference type="Proteomes" id="UP000033572"/>
    </source>
</evidence>
<dbReference type="SUPFAM" id="SSF51735">
    <property type="entry name" value="NAD(P)-binding Rossmann-fold domains"/>
    <property type="match status" value="1"/>
</dbReference>
<evidence type="ECO:0000313" key="3">
    <source>
        <dbReference type="EMBL" id="KJL19239.1"/>
    </source>
</evidence>
<gene>
    <name evidence="3" type="ORF">RN50_02520</name>
</gene>
<evidence type="ECO:0000259" key="1">
    <source>
        <dbReference type="Pfam" id="PF10727"/>
    </source>
</evidence>
<dbReference type="AlphaFoldDB" id="A0A0F0KFP3"/>
<dbReference type="Gene3D" id="3.40.50.720">
    <property type="entry name" value="NAD(P)-binding Rossmann-like Domain"/>
    <property type="match status" value="1"/>
</dbReference>
<evidence type="ECO:0000259" key="2">
    <source>
        <dbReference type="Pfam" id="PF10728"/>
    </source>
</evidence>
<dbReference type="PATRIC" id="fig|104336.4.peg.2568"/>
<dbReference type="InterPro" id="IPR018931">
    <property type="entry name" value="DUF2520"/>
</dbReference>
<organism evidence="3 4">
    <name type="scientific">Microbacterium foliorum</name>
    <dbReference type="NCBI Taxonomy" id="104336"/>
    <lineage>
        <taxon>Bacteria</taxon>
        <taxon>Bacillati</taxon>
        <taxon>Actinomycetota</taxon>
        <taxon>Actinomycetes</taxon>
        <taxon>Micrococcales</taxon>
        <taxon>Microbacteriaceae</taxon>
        <taxon>Microbacterium</taxon>
    </lineage>
</organism>
<dbReference type="PANTHER" id="PTHR40459">
    <property type="entry name" value="CONSERVED HYPOTHETICAL ALANINE AND LEUCINE RICH PROTEIN"/>
    <property type="match status" value="1"/>
</dbReference>
<accession>A0A0F0KFP3</accession>
<reference evidence="3 4" key="1">
    <citation type="submission" date="2015-02" db="EMBL/GenBank/DDBJ databases">
        <title>Draft genome sequences of ten Microbacterium spp. with emphasis on heavy metal contaminated environments.</title>
        <authorList>
            <person name="Corretto E."/>
        </authorList>
    </citation>
    <scope>NUCLEOTIDE SEQUENCE [LARGE SCALE GENOMIC DNA]</scope>
    <source>
        <strain evidence="3 4">DSM 12966</strain>
    </source>
</reference>
<dbReference type="Pfam" id="PF10728">
    <property type="entry name" value="DUF2520"/>
    <property type="match status" value="1"/>
</dbReference>
<feature type="domain" description="Putative oxidoreductase/dehydrogenase Rossmann-like" evidence="1">
    <location>
        <begin position="6"/>
        <end position="125"/>
    </location>
</feature>